<dbReference type="PROSITE" id="PS51194">
    <property type="entry name" value="HELICASE_CTER"/>
    <property type="match status" value="1"/>
</dbReference>
<dbReference type="RefSeq" id="WP_202082434.1">
    <property type="nucleotide sequence ID" value="NZ_JAERTZ010000012.1"/>
</dbReference>
<reference evidence="9" key="1">
    <citation type="submission" date="2021-01" db="EMBL/GenBank/DDBJ databases">
        <title>Genome public.</title>
        <authorList>
            <person name="Liu C."/>
            <person name="Sun Q."/>
        </authorList>
    </citation>
    <scope>NUCLEOTIDE SEQUENCE [LARGE SCALE GENOMIC DNA]</scope>
    <source>
        <strain evidence="9">CGMCC 1.18722</strain>
    </source>
</reference>
<evidence type="ECO:0000259" key="7">
    <source>
        <dbReference type="PROSITE" id="PS51194"/>
    </source>
</evidence>
<protein>
    <submittedName>
        <fullName evidence="8">DEAD/DEAH box helicase family protein</fullName>
    </submittedName>
</protein>
<dbReference type="InterPro" id="IPR057342">
    <property type="entry name" value="DEXDc_RapA"/>
</dbReference>
<feature type="coiled-coil region" evidence="5">
    <location>
        <begin position="837"/>
        <end position="927"/>
    </location>
</feature>
<dbReference type="PANTHER" id="PTHR10799">
    <property type="entry name" value="SNF2/RAD54 HELICASE FAMILY"/>
    <property type="match status" value="1"/>
</dbReference>
<dbReference type="Pfam" id="PF00271">
    <property type="entry name" value="Helicase_C"/>
    <property type="match status" value="1"/>
</dbReference>
<keyword evidence="3 8" id="KW-0347">Helicase</keyword>
<accession>A0ABS1QPQ9</accession>
<dbReference type="CDD" id="cd18011">
    <property type="entry name" value="DEXDc_RapA"/>
    <property type="match status" value="1"/>
</dbReference>
<dbReference type="GO" id="GO:0004386">
    <property type="term" value="F:helicase activity"/>
    <property type="evidence" value="ECO:0007669"/>
    <property type="project" value="UniProtKB-KW"/>
</dbReference>
<evidence type="ECO:0000256" key="1">
    <source>
        <dbReference type="ARBA" id="ARBA00022741"/>
    </source>
</evidence>
<evidence type="ECO:0000313" key="8">
    <source>
        <dbReference type="EMBL" id="MBL1376471.1"/>
    </source>
</evidence>
<keyword evidence="5" id="KW-0175">Coiled coil</keyword>
<keyword evidence="1" id="KW-0547">Nucleotide-binding</keyword>
<dbReference type="SMART" id="SM00490">
    <property type="entry name" value="HELICc"/>
    <property type="match status" value="1"/>
</dbReference>
<dbReference type="SUPFAM" id="SSF52540">
    <property type="entry name" value="P-loop containing nucleoside triphosphate hydrolases"/>
    <property type="match status" value="2"/>
</dbReference>
<dbReference type="InterPro" id="IPR001650">
    <property type="entry name" value="Helicase_C-like"/>
</dbReference>
<dbReference type="InterPro" id="IPR049730">
    <property type="entry name" value="SNF2/RAD54-like_C"/>
</dbReference>
<name>A0ABS1QPQ9_9GAMM</name>
<dbReference type="InterPro" id="IPR014001">
    <property type="entry name" value="Helicase_ATP-bd"/>
</dbReference>
<evidence type="ECO:0000313" key="9">
    <source>
        <dbReference type="Proteomes" id="UP000638570"/>
    </source>
</evidence>
<evidence type="ECO:0000256" key="4">
    <source>
        <dbReference type="ARBA" id="ARBA00022840"/>
    </source>
</evidence>
<feature type="coiled-coil region" evidence="5">
    <location>
        <begin position="622"/>
        <end position="673"/>
    </location>
</feature>
<dbReference type="Gene3D" id="3.40.50.10810">
    <property type="entry name" value="Tandem AAA-ATPase domain"/>
    <property type="match status" value="1"/>
</dbReference>
<dbReference type="InterPro" id="IPR038718">
    <property type="entry name" value="SNF2-like_sf"/>
</dbReference>
<evidence type="ECO:0000256" key="2">
    <source>
        <dbReference type="ARBA" id="ARBA00022801"/>
    </source>
</evidence>
<sequence>MTSSITDYHAKYFAFELTRQRRGGDVGRLGNSLFDASVDLNPHQIDAALFALQNPLVKGVVLADEVGLGKTIEASLVMAQLWAERKRHIVVICPAALRKQWSNELAEKFHLPTQVLDNKTWKTLRNQGIPDPFSHPVISIFSFQFAKRMEQQLRQIPWDLVVIDEAHKLRNAHQDSNIIGNCIRETFAGCKKLLLTATPLQNSLLELFGLSTIIDENLFGDKASFRQQYMRSDSDLIGLKSRLGEFVHRTLRKQVLEYVPYTERKAYTYEFEPSEDEIRLYYLVSAYLQRPDTYGVPLQQRHLVTLVVRKLLASSTAAVRKTLDSLLKRLKKLEAQDSLTALRDDSWPEDLLDDDFDDELLEAAEEFTDYDNTVPTITLDPDKLRGEIAELEQYRELAGRIHEDAKSSSLLIALEQGLEKMAMRGAGRKAVIFTESCRTQEYLASHLERHGYAGKVALFSGSNNAPGTNTIYQHWLEQHQGTDRVTGSRAVDVRTALIDHFRSDAEILIATEAAAEGVNLQFCSLVINYDLPWNPQRIEQRIGRCHRYGQKHDVVVINFLNQRNEADKRVLELLSHKFQLFDGLFGASDDVLGSIESGLDIEKRIVAIYNECREPAEIQAAFDQLQKELEEDIARRMDETREKLFQHFDANIHDKLKLTHEEAQQQLDQMSRMFWNLSQHVLAPCASFTPASLSFQLEQPPAGLSVPVGLYQLVSKNKQLAPMEQAHKYRLGHPLGEWVLDTGRRLDTAPAMVEFHLSDFSKKLSSLETLHGQAGWLELNQLQLSSFQNEEHLVFTAFTDQGHMLDAEQCADLFLLNARPLPLAEAMPPDSLEQNAKRQLDAKLSKLLDENNEYFKRERDKLEAWAEDQMRSAQKQLEDTRVELQQAKKLSRQANTIEEQKEAQEAIKRLERKQRQQRQEIFNVEDAIEARRDAHIDALEQQMHQKSSTQRLFTLRWRLV</sequence>
<feature type="domain" description="Helicase ATP-binding" evidence="6">
    <location>
        <begin position="51"/>
        <end position="217"/>
    </location>
</feature>
<evidence type="ECO:0000259" key="6">
    <source>
        <dbReference type="PROSITE" id="PS51192"/>
    </source>
</evidence>
<gene>
    <name evidence="8" type="ORF">JKV55_03855</name>
</gene>
<dbReference type="Proteomes" id="UP000638570">
    <property type="component" value="Unassembled WGS sequence"/>
</dbReference>
<evidence type="ECO:0000256" key="5">
    <source>
        <dbReference type="SAM" id="Coils"/>
    </source>
</evidence>
<comment type="caution">
    <text evidence="8">The sequence shown here is derived from an EMBL/GenBank/DDBJ whole genome shotgun (WGS) entry which is preliminary data.</text>
</comment>
<organism evidence="8 9">
    <name type="scientific">Zobellella iuensis</name>
    <dbReference type="NCBI Taxonomy" id="2803811"/>
    <lineage>
        <taxon>Bacteria</taxon>
        <taxon>Pseudomonadati</taxon>
        <taxon>Pseudomonadota</taxon>
        <taxon>Gammaproteobacteria</taxon>
        <taxon>Aeromonadales</taxon>
        <taxon>Aeromonadaceae</taxon>
        <taxon>Zobellella</taxon>
    </lineage>
</organism>
<dbReference type="Gene3D" id="3.40.50.300">
    <property type="entry name" value="P-loop containing nucleotide triphosphate hydrolases"/>
    <property type="match status" value="1"/>
</dbReference>
<dbReference type="PROSITE" id="PS51192">
    <property type="entry name" value="HELICASE_ATP_BIND_1"/>
    <property type="match status" value="1"/>
</dbReference>
<keyword evidence="4" id="KW-0067">ATP-binding</keyword>
<dbReference type="SMART" id="SM00487">
    <property type="entry name" value="DEXDc"/>
    <property type="match status" value="1"/>
</dbReference>
<dbReference type="EMBL" id="JAERTZ010000012">
    <property type="protein sequence ID" value="MBL1376471.1"/>
    <property type="molecule type" value="Genomic_DNA"/>
</dbReference>
<feature type="domain" description="Helicase C-terminal" evidence="7">
    <location>
        <begin position="413"/>
        <end position="592"/>
    </location>
</feature>
<dbReference type="InterPro" id="IPR000330">
    <property type="entry name" value="SNF2_N"/>
</dbReference>
<keyword evidence="9" id="KW-1185">Reference proteome</keyword>
<evidence type="ECO:0000256" key="3">
    <source>
        <dbReference type="ARBA" id="ARBA00022806"/>
    </source>
</evidence>
<dbReference type="Pfam" id="PF00176">
    <property type="entry name" value="SNF2-rel_dom"/>
    <property type="match status" value="1"/>
</dbReference>
<dbReference type="CDD" id="cd18793">
    <property type="entry name" value="SF2_C_SNF"/>
    <property type="match status" value="1"/>
</dbReference>
<proteinExistence type="predicted"/>
<keyword evidence="2" id="KW-0378">Hydrolase</keyword>
<dbReference type="InterPro" id="IPR027417">
    <property type="entry name" value="P-loop_NTPase"/>
</dbReference>